<dbReference type="EMBL" id="CM010716">
    <property type="protein sequence ID" value="RZC52645.1"/>
    <property type="molecule type" value="Genomic_DNA"/>
</dbReference>
<evidence type="ECO:0000256" key="1">
    <source>
        <dbReference type="SAM" id="MobiDB-lite"/>
    </source>
</evidence>
<feature type="compositionally biased region" description="Polar residues" evidence="1">
    <location>
        <begin position="1"/>
        <end position="12"/>
    </location>
</feature>
<keyword evidence="4" id="KW-1185">Reference proteome</keyword>
<dbReference type="Pfam" id="PF03478">
    <property type="entry name" value="Beta-prop_KIB1-4"/>
    <property type="match status" value="1"/>
</dbReference>
<dbReference type="PANTHER" id="PTHR40891:SF1">
    <property type="entry name" value="DUF295 DOMAIN-CONTAINING PROTEIN"/>
    <property type="match status" value="1"/>
</dbReference>
<evidence type="ECO:0000313" key="4">
    <source>
        <dbReference type="Proteomes" id="UP000316621"/>
    </source>
</evidence>
<reference evidence="3 4" key="1">
    <citation type="journal article" date="2018" name="Science">
        <title>The opium poppy genome and morphinan production.</title>
        <authorList>
            <person name="Guo L."/>
            <person name="Winzer T."/>
            <person name="Yang X."/>
            <person name="Li Y."/>
            <person name="Ning Z."/>
            <person name="He Z."/>
            <person name="Teodor R."/>
            <person name="Lu Y."/>
            <person name="Bowser T.A."/>
            <person name="Graham I.A."/>
            <person name="Ye K."/>
        </authorList>
    </citation>
    <scope>NUCLEOTIDE SEQUENCE [LARGE SCALE GENOMIC DNA]</scope>
    <source>
        <strain evidence="4">cv. HN1</strain>
        <tissue evidence="3">Leaves</tissue>
    </source>
</reference>
<gene>
    <name evidence="3" type="ORF">C5167_021073</name>
</gene>
<evidence type="ECO:0000259" key="2">
    <source>
        <dbReference type="Pfam" id="PF03478"/>
    </source>
</evidence>
<dbReference type="AlphaFoldDB" id="A0A4Y7IZ02"/>
<evidence type="ECO:0000313" key="3">
    <source>
        <dbReference type="EMBL" id="RZC52645.1"/>
    </source>
</evidence>
<sequence length="365" mass="42152">MAEKTQATSSAALSMEERSERRSPPLPKVAPWLVIPYGKDRKNQAFYNLCDPDKRTCRKLIPELSGKSIFQKPCHHGWLVILCDFNEIDYSPNWVFADCFLWNPATLDTIQLPNIHSSGYTYDEYKLVDCVLSLPPTNPSDGNETMVFCVYERLDDECEYVFLFCRPGEKQWRTHKFTREHKMDFNFIWSLNYLKGNLYAMSYSRVCHFKVEIEQIDGDNVNLCLRQIETSYPTGSPLIGGSNTNVGTIYVQTCDELYRIDLYMAHQGKEFISIGILRLDFSTMGWKEVYSLGDTVLFYSKNTTACCSAAELGLTKGCLYYTLAQDQSLYKYELEGTGTIILPCLKLPIPWFCSYWLMMPPTFRY</sequence>
<accession>A0A4Y7IZ02</accession>
<feature type="domain" description="KIB1-4 beta-propeller" evidence="2">
    <location>
        <begin position="46"/>
        <end position="326"/>
    </location>
</feature>
<proteinExistence type="predicted"/>
<dbReference type="PANTHER" id="PTHR40891">
    <property type="entry name" value="DUF295 DOMAIN-CONTAINING PROTEIN"/>
    <property type="match status" value="1"/>
</dbReference>
<dbReference type="Gramene" id="RZC52645">
    <property type="protein sequence ID" value="RZC52645"/>
    <property type="gene ID" value="C5167_021073"/>
</dbReference>
<feature type="region of interest" description="Disordered" evidence="1">
    <location>
        <begin position="1"/>
        <end position="24"/>
    </location>
</feature>
<dbReference type="Proteomes" id="UP000316621">
    <property type="component" value="Chromosome 2"/>
</dbReference>
<name>A0A4Y7IZ02_PAPSO</name>
<dbReference type="InterPro" id="IPR005174">
    <property type="entry name" value="KIB1-4_b-propeller"/>
</dbReference>
<organism evidence="3 4">
    <name type="scientific">Papaver somniferum</name>
    <name type="common">Opium poppy</name>
    <dbReference type="NCBI Taxonomy" id="3469"/>
    <lineage>
        <taxon>Eukaryota</taxon>
        <taxon>Viridiplantae</taxon>
        <taxon>Streptophyta</taxon>
        <taxon>Embryophyta</taxon>
        <taxon>Tracheophyta</taxon>
        <taxon>Spermatophyta</taxon>
        <taxon>Magnoliopsida</taxon>
        <taxon>Ranunculales</taxon>
        <taxon>Papaveraceae</taxon>
        <taxon>Papaveroideae</taxon>
        <taxon>Papaver</taxon>
    </lineage>
</organism>
<dbReference type="OMA" id="KRDRIYF"/>
<protein>
    <recommendedName>
        <fullName evidence="2">KIB1-4 beta-propeller domain-containing protein</fullName>
    </recommendedName>
</protein>